<dbReference type="InterPro" id="IPR004300">
    <property type="entry name" value="Glyco_hydro_57_N"/>
</dbReference>
<evidence type="ECO:0000256" key="2">
    <source>
        <dbReference type="ARBA" id="ARBA00023277"/>
    </source>
</evidence>
<evidence type="ECO:0000259" key="4">
    <source>
        <dbReference type="Pfam" id="PF03065"/>
    </source>
</evidence>
<keyword evidence="2 3" id="KW-0119">Carbohydrate metabolism</keyword>
<dbReference type="PATRIC" id="fig|1048808.3.peg.2670"/>
<dbReference type="PANTHER" id="PTHR36306">
    <property type="entry name" value="ALPHA-AMYLASE-RELATED-RELATED"/>
    <property type="match status" value="1"/>
</dbReference>
<keyword evidence="5" id="KW-0378">Hydrolase</keyword>
<protein>
    <submittedName>
        <fullName evidence="5">Glycoside hydrolase, family 57</fullName>
    </submittedName>
</protein>
<dbReference type="GO" id="GO:0016787">
    <property type="term" value="F:hydrolase activity"/>
    <property type="evidence" value="ECO:0007669"/>
    <property type="project" value="UniProtKB-KW"/>
</dbReference>
<dbReference type="InterPro" id="IPR052046">
    <property type="entry name" value="GH57_Enzymes"/>
</dbReference>
<proteinExistence type="inferred from homology"/>
<comment type="similarity">
    <text evidence="1 3">Belongs to the glycosyl hydrolase 57 family.</text>
</comment>
<dbReference type="Pfam" id="PF03065">
    <property type="entry name" value="Glyco_hydro_57"/>
    <property type="match status" value="1"/>
</dbReference>
<feature type="domain" description="Glycoside hydrolase family 57 N-terminal" evidence="4">
    <location>
        <begin position="18"/>
        <end position="444"/>
    </location>
</feature>
<evidence type="ECO:0000313" key="5">
    <source>
        <dbReference type="EMBL" id="EGV50370.1"/>
    </source>
</evidence>
<accession>G2DG91</accession>
<evidence type="ECO:0000256" key="3">
    <source>
        <dbReference type="RuleBase" id="RU361196"/>
    </source>
</evidence>
<dbReference type="Gene3D" id="3.20.110.10">
    <property type="entry name" value="Glycoside hydrolase 38, N terminal domain"/>
    <property type="match status" value="1"/>
</dbReference>
<dbReference type="SUPFAM" id="SSF88713">
    <property type="entry name" value="Glycoside hydrolase/deacetylase"/>
    <property type="match status" value="1"/>
</dbReference>
<dbReference type="AlphaFoldDB" id="G2DG91"/>
<comment type="caution">
    <text evidence="5">The sequence shown here is derived from an EMBL/GenBank/DDBJ whole genome shotgun (WGS) entry which is preliminary data.</text>
</comment>
<gene>
    <name evidence="5" type="ORF">Rifp1Sym_dh00110</name>
</gene>
<dbReference type="Proteomes" id="UP000004491">
    <property type="component" value="Unassembled WGS sequence"/>
</dbReference>
<dbReference type="PANTHER" id="PTHR36306:SF1">
    <property type="entry name" value="ALPHA-AMYLASE-RELATED"/>
    <property type="match status" value="1"/>
</dbReference>
<name>G2DG91_9GAMM</name>
<evidence type="ECO:0000313" key="6">
    <source>
        <dbReference type="Proteomes" id="UP000004491"/>
    </source>
</evidence>
<dbReference type="InterPro" id="IPR011330">
    <property type="entry name" value="Glyco_hydro/deAcase_b/a-brl"/>
</dbReference>
<dbReference type="GO" id="GO:0005975">
    <property type="term" value="P:carbohydrate metabolic process"/>
    <property type="evidence" value="ECO:0007669"/>
    <property type="project" value="InterPro"/>
</dbReference>
<sequence>MGRFCAMSAERERLNVVLCWHMHQPYYKGPEQSDYHLPWVYLHGIKDYSDMAAHLEYNPDARAVVNFAPVLLEQIDDYAGQTRDWLEKGTLIRDPLLAALAGPGLPLDLESRTELISACLRANERHLIKRHKPFERLAELARRMLEDDQYVSYLNDQFLADLLIWYHLAWIGECLRDPDIRVRSLQAKGHGYSVADRRALVELISEVLGGIAERYRKLAKSGRVELSVTPYAHPIMPLLVEMDSAKEALPKVEMPQLADYPGGEARARWHIRKGVEVFESHFGFRPNGCWPSEGAVSEPTLKLLEEEGFRWAATGQQVLHNSLCAAGKGDQLPDNWVHSAYRIHDGSVNLFFRDDGLSDLIGFTYGDWHADDAVGDLIGHLENIADSCRGNPSALVSIIMDGENAWEYYPSNGSYFLATLYERLAAHPRLRMTTFSDYLSEHRDASPRLSSLVAGSWVYGTFSTWIGDKDKNRAWEMLADAKRAYDRVITAGSFAQDELAELERQLAICEGSDWFWWFGDYNPGDTVSDFEKLFRRQLAHLYELLGEAEPDYLSQVFASGSGDPALGGVMKKSD</sequence>
<reference evidence="5" key="1">
    <citation type="journal article" date="2011" name="ISME J.">
        <title>The endosymbionts of the deep-sea tubeworms Riftia pachyptila and Tevnia jerichonana share an identical physiology as revealed by proteogenomic analyses.</title>
        <authorList>
            <person name="Gardebrecht A."/>
            <person name="Markert S."/>
            <person name="Felbeck H."/>
            <person name="Thuermer A."/>
            <person name="Albrecht D."/>
            <person name="Wollherr A."/>
            <person name="Kabisch J."/>
            <person name="Lehmann R."/>
            <person name="Daniel R."/>
            <person name="Liesegang H."/>
            <person name="Hecker M."/>
            <person name="Sievert S.M."/>
            <person name="Schweder T."/>
        </authorList>
    </citation>
    <scope>NUCLEOTIDE SEQUENCE [LARGE SCALE GENOMIC DNA]</scope>
</reference>
<dbReference type="CDD" id="cd10796">
    <property type="entry name" value="GH57N_APU"/>
    <property type="match status" value="1"/>
</dbReference>
<dbReference type="EMBL" id="AFOC01000087">
    <property type="protein sequence ID" value="EGV50370.1"/>
    <property type="molecule type" value="Genomic_DNA"/>
</dbReference>
<dbReference type="InterPro" id="IPR027291">
    <property type="entry name" value="Glyco_hydro_38_N_sf"/>
</dbReference>
<evidence type="ECO:0000256" key="1">
    <source>
        <dbReference type="ARBA" id="ARBA00006821"/>
    </source>
</evidence>
<organism evidence="5 6">
    <name type="scientific">endosymbiont of Riftia pachyptila</name>
    <name type="common">vent Ph05</name>
    <dbReference type="NCBI Taxonomy" id="1048808"/>
    <lineage>
        <taxon>Bacteria</taxon>
        <taxon>Pseudomonadati</taxon>
        <taxon>Pseudomonadota</taxon>
        <taxon>Gammaproteobacteria</taxon>
        <taxon>sulfur-oxidizing symbionts</taxon>
    </lineage>
</organism>
<keyword evidence="6" id="KW-1185">Reference proteome</keyword>